<dbReference type="PROSITE" id="PS52019">
    <property type="entry name" value="PKS_MFAS_DH"/>
    <property type="match status" value="1"/>
</dbReference>
<accession>A0A7W7Q862</accession>
<keyword evidence="9" id="KW-1185">Reference proteome</keyword>
<dbReference type="EMBL" id="JACHJQ010000005">
    <property type="protein sequence ID" value="MBB4908737.1"/>
    <property type="molecule type" value="Genomic_DNA"/>
</dbReference>
<dbReference type="Proteomes" id="UP000520767">
    <property type="component" value="Unassembled WGS sequence"/>
</dbReference>
<dbReference type="SUPFAM" id="SSF51735">
    <property type="entry name" value="NAD(P)-binding Rossmann-fold domains"/>
    <property type="match status" value="2"/>
</dbReference>
<dbReference type="Pfam" id="PF00550">
    <property type="entry name" value="PP-binding"/>
    <property type="match status" value="2"/>
</dbReference>
<dbReference type="InterPro" id="IPR001031">
    <property type="entry name" value="Thioesterase"/>
</dbReference>
<dbReference type="InterPro" id="IPR020807">
    <property type="entry name" value="PKS_DH"/>
</dbReference>
<dbReference type="PANTHER" id="PTHR43775:SF37">
    <property type="entry name" value="SI:DKEY-61P9.11"/>
    <property type="match status" value="1"/>
</dbReference>
<dbReference type="SUPFAM" id="SSF55048">
    <property type="entry name" value="Probable ACP-binding domain of malonyl-CoA ACP transacylase"/>
    <property type="match status" value="1"/>
</dbReference>
<dbReference type="InterPro" id="IPR016035">
    <property type="entry name" value="Acyl_Trfase/lysoPLipase"/>
</dbReference>
<feature type="domain" description="Ketosynthase family 3 (KS3)" evidence="6">
    <location>
        <begin position="101"/>
        <end position="520"/>
    </location>
</feature>
<dbReference type="GO" id="GO:0006633">
    <property type="term" value="P:fatty acid biosynthetic process"/>
    <property type="evidence" value="ECO:0007669"/>
    <property type="project" value="InterPro"/>
</dbReference>
<dbReference type="Gene3D" id="3.30.70.250">
    <property type="entry name" value="Malonyl-CoA ACP transacylase, ACP-binding"/>
    <property type="match status" value="1"/>
</dbReference>
<comment type="caution">
    <text evidence="4">Lacks conserved residue(s) required for the propagation of feature annotation.</text>
</comment>
<dbReference type="InterPro" id="IPR049552">
    <property type="entry name" value="PKS_DH_N"/>
</dbReference>
<dbReference type="InterPro" id="IPR016036">
    <property type="entry name" value="Malonyl_transacylase_ACP-bd"/>
</dbReference>
<evidence type="ECO:0000313" key="8">
    <source>
        <dbReference type="EMBL" id="MBB4908737.1"/>
    </source>
</evidence>
<dbReference type="Gene3D" id="3.10.129.110">
    <property type="entry name" value="Polyketide synthase dehydratase"/>
    <property type="match status" value="1"/>
</dbReference>
<sequence length="2037" mass="213654">MNPDMKPDMNPHDETRWRSWLMDQLASVTGRPVGASDVDRPLREFGVSSRDAVAITAAAAEMAGRPLPSTLVWTAPTIAELARAIATGPEPVAAAEDQAGQDAVAVVGLACRFPGAATPAEFWRLLTEGRHAVGEVPDGRWEHFAPDLADHDVPRFGAFLDDVAAFDAAFFGISPDEAVVLDPQQRLLLEVTWEALANAGIPADSLRGTDCGVFVGLSATEYAQLTMTGLDRVGTFSATGAAASVTANRVSYALGVHGPSVTVDTACSSSLVAVHQAVRALIAGDATSAVVGGVNLLLSPAITAAFQRTGLLAADARCKPFDAAADGIVRGEGCGVVVLKRLADAQAAGDRVLAVIRGSAVNSDGRSNGLMAPNPVAQQRLLARAYARAGVRPRSVDYVEAHGTGTPLGDPIEAGALAAVLGSGRRPSAPLLIGSVKANLGHLEGAAGIAGLIKVVLGLWHSRIPPSPHYREPNPHIDFAEGRLAVQTGNSDWPRYAGLARAGVSAFGFGGTNAHVVLEEPPRAGLRPEHPHRTEVVVLADQTTARLRALAAALAEHDERSLPALAAALAHATGDAPARAAVLAHDRDQLSDRLRALAEDRPDPAVITTTAPATRTDPVFVFSGHGSQWPGMGRRLLAEEPAFAAAVAALDDVFGDLAEVTLTRLLTGDRADDPLSRHQLALFGMQVALARLWQAHGVRPAAVLGHSVGEVAAAVVAGGLSPDDGLRVMLHRTAALDEAGAAGGGAMAMVELAADEVAGLFPGVGVAVYAAPTQCTVSGPAEQVAALVARVEAGGGLARMLPAGVAGHSAVLDPWLGGLTDALAGLRYRPAEVAVYSSVPPDPRRTPVYDAAYWAANLRRPVRFTQAIAAALDDGHRLFVEISPHPVATVAAERTAADHGVDVVVVPTLRRDPSDGFTAALAALYAHGRPGLARGRYPDRVVLDLPGPVWQHRPYWATAAGRRAGHPWLGDGVAVPGTDRRVWRADVGLGAHPWLARHTVHGVPVLPPTALVELMLAATGGELRDVSLDRLLPLGEHTEAVVSAVGDAVEVRARVAGAWVCCATATAVAADGDVEPSGDVLAEVTHPGGAGWTGSRLHPALVEAALADGGRAYGFDRVRVTGDLRRAAVIAGTDDAVQLRDADGVALAELTGITRRPVARADVPHLPERLAYQGEWLPSEPPAATTPSTSDWLVLYADGADPGELVEELTAAGQRVRTVPLGSERIAGSLTGVAVLAAPSAGRELTLAVAAVVRALVDLPPTRLWLVTRDAVAVRPDETGDPGQAALRGLVRVLAFEHPELRATLLDVDDLRDAAEELLADRPEDEVARRGGHRFTHALTRAVLPEQRPVIRDGAYLITGGLGGLGLAAARWLAEGGATCLVLCGRSEPDRRALQTIPARVEVVTGDIADPGVAERMVLAAGDAPVRGVLHAAGAFADAAVLTMTAEDLATVWRAKTTGAVRLHEACAGLDLDWWLAYSSVAGLVGSPGQAAYATANAWLDAFVAWRCAHGLPAATIQWGPWAEIGGAAGKDNPLLEPMPPSEGMAALAAVLAAGRGHTAITRLHADTVLAMFPRLAERPFFALLAPEEDPQSAVADLVAGDPARAKTAVRDHLAALVAGMMWREPDTLDPHAPLTSLGMDSLLAMRARGAVERDFGVTLPLPLLLRGASLTDLADHLVAEKLPEVTAPGPGTRDHAERWLARTLREVLSGPEPAVHEPVDLDSAATRRLLAAVGAELGRPVTAAELFAVPTIAGMADVLRAEVEGTGDGPVPRLGGPRDGVPLFLFHAAGSPTAVYRPLARLLPATVTCYGLERLDELDTVQAKAARYAELITECQPAGPYRLGGWSFGGMLAFETARQLSAAGADIELLFLIDTIIPLPDHESTPDAALRSRLRRFVDYVEQTYQVDLGLRHDELLAMPEPDRDALVMRRLADRVTGMGDAILTHQQTSYVDARISEQYTPGDHPGPVLLFRAKDPHPLTTTLDPRYLRTDDALGWHEFCQDLEIVKVPGDHITVIDPPHVTVIADRISSALQHR</sequence>
<evidence type="ECO:0000313" key="9">
    <source>
        <dbReference type="Proteomes" id="UP000520767"/>
    </source>
</evidence>
<dbReference type="PROSITE" id="PS50075">
    <property type="entry name" value="CARRIER"/>
    <property type="match status" value="2"/>
</dbReference>
<protein>
    <submittedName>
        <fullName evidence="8">Phthiocerol/phenolphthiocerol synthesis type-I polyketide synthase D</fullName>
    </submittedName>
</protein>
<dbReference type="Pfam" id="PF00698">
    <property type="entry name" value="Acyl_transf_1"/>
    <property type="match status" value="1"/>
</dbReference>
<dbReference type="InterPro" id="IPR020841">
    <property type="entry name" value="PKS_Beta-ketoAc_synthase_dom"/>
</dbReference>
<dbReference type="InterPro" id="IPR014043">
    <property type="entry name" value="Acyl_transferase_dom"/>
</dbReference>
<dbReference type="Gene3D" id="3.40.50.1820">
    <property type="entry name" value="alpha/beta hydrolase"/>
    <property type="match status" value="1"/>
</dbReference>
<dbReference type="InterPro" id="IPR032821">
    <property type="entry name" value="PKS_assoc"/>
</dbReference>
<keyword evidence="1" id="KW-0596">Phosphopantetheine</keyword>
<dbReference type="InterPro" id="IPR029058">
    <property type="entry name" value="AB_hydrolase_fold"/>
</dbReference>
<dbReference type="InterPro" id="IPR020802">
    <property type="entry name" value="TesA-like"/>
</dbReference>
<dbReference type="InterPro" id="IPR042104">
    <property type="entry name" value="PKS_dehydratase_sf"/>
</dbReference>
<dbReference type="InterPro" id="IPR049900">
    <property type="entry name" value="PKS_mFAS_DH"/>
</dbReference>
<dbReference type="InterPro" id="IPR050091">
    <property type="entry name" value="PKS_NRPS_Biosynth_Enz"/>
</dbReference>
<feature type="region of interest" description="C-terminal hotdog fold" evidence="4">
    <location>
        <begin position="1111"/>
        <end position="1263"/>
    </location>
</feature>
<evidence type="ECO:0000256" key="2">
    <source>
        <dbReference type="ARBA" id="ARBA00022553"/>
    </source>
</evidence>
<dbReference type="Gene3D" id="1.10.1200.10">
    <property type="entry name" value="ACP-like"/>
    <property type="match status" value="3"/>
</dbReference>
<dbReference type="PANTHER" id="PTHR43775">
    <property type="entry name" value="FATTY ACID SYNTHASE"/>
    <property type="match status" value="1"/>
</dbReference>
<feature type="domain" description="Carrier" evidence="5">
    <location>
        <begin position="1600"/>
        <end position="1682"/>
    </location>
</feature>
<proteinExistence type="predicted"/>
<dbReference type="Pfam" id="PF00109">
    <property type="entry name" value="ketoacyl-synt"/>
    <property type="match status" value="1"/>
</dbReference>
<evidence type="ECO:0000256" key="4">
    <source>
        <dbReference type="PROSITE-ProRule" id="PRU01363"/>
    </source>
</evidence>
<dbReference type="PROSITE" id="PS52004">
    <property type="entry name" value="KS3_2"/>
    <property type="match status" value="1"/>
</dbReference>
<dbReference type="Gene3D" id="3.40.50.720">
    <property type="entry name" value="NAD(P)-binding Rossmann-like Domain"/>
    <property type="match status" value="1"/>
</dbReference>
<evidence type="ECO:0000259" key="6">
    <source>
        <dbReference type="PROSITE" id="PS52004"/>
    </source>
</evidence>
<dbReference type="Gene3D" id="3.40.47.10">
    <property type="match status" value="1"/>
</dbReference>
<dbReference type="InterPro" id="IPR020806">
    <property type="entry name" value="PKS_PP-bd"/>
</dbReference>
<dbReference type="GO" id="GO:0004315">
    <property type="term" value="F:3-oxoacyl-[acyl-carrier-protein] synthase activity"/>
    <property type="evidence" value="ECO:0007669"/>
    <property type="project" value="InterPro"/>
</dbReference>
<keyword evidence="3" id="KW-0808">Transferase</keyword>
<dbReference type="Pfam" id="PF16197">
    <property type="entry name" value="KAsynt_C_assoc"/>
    <property type="match status" value="1"/>
</dbReference>
<dbReference type="InterPro" id="IPR018201">
    <property type="entry name" value="Ketoacyl_synth_AS"/>
</dbReference>
<comment type="caution">
    <text evidence="8">The sequence shown here is derived from an EMBL/GenBank/DDBJ whole genome shotgun (WGS) entry which is preliminary data.</text>
</comment>
<dbReference type="InterPro" id="IPR009081">
    <property type="entry name" value="PP-bd_ACP"/>
</dbReference>
<dbReference type="RefSeq" id="WP_225943879.1">
    <property type="nucleotide sequence ID" value="NZ_JACHJQ010000005.1"/>
</dbReference>
<dbReference type="SUPFAM" id="SSF47336">
    <property type="entry name" value="ACP-like"/>
    <property type="match status" value="3"/>
</dbReference>
<dbReference type="Pfam" id="PF08659">
    <property type="entry name" value="KR"/>
    <property type="match status" value="1"/>
</dbReference>
<dbReference type="SMART" id="SM00822">
    <property type="entry name" value="PKS_KR"/>
    <property type="match status" value="1"/>
</dbReference>
<gene>
    <name evidence="8" type="ORF">FHR82_004990</name>
</gene>
<evidence type="ECO:0000259" key="5">
    <source>
        <dbReference type="PROSITE" id="PS50075"/>
    </source>
</evidence>
<dbReference type="SMART" id="SM00825">
    <property type="entry name" value="PKS_KS"/>
    <property type="match status" value="1"/>
</dbReference>
<dbReference type="SMART" id="SM00824">
    <property type="entry name" value="PKS_TE"/>
    <property type="match status" value="1"/>
</dbReference>
<evidence type="ECO:0000256" key="3">
    <source>
        <dbReference type="ARBA" id="ARBA00022679"/>
    </source>
</evidence>
<evidence type="ECO:0000256" key="1">
    <source>
        <dbReference type="ARBA" id="ARBA00022450"/>
    </source>
</evidence>
<dbReference type="InterPro" id="IPR014031">
    <property type="entry name" value="Ketoacyl_synth_C"/>
</dbReference>
<evidence type="ECO:0000259" key="7">
    <source>
        <dbReference type="PROSITE" id="PS52019"/>
    </source>
</evidence>
<dbReference type="InterPro" id="IPR036291">
    <property type="entry name" value="NAD(P)-bd_dom_sf"/>
</dbReference>
<dbReference type="FunFam" id="3.40.47.10:FF:000019">
    <property type="entry name" value="Polyketide synthase type I"/>
    <property type="match status" value="1"/>
</dbReference>
<dbReference type="CDD" id="cd00833">
    <property type="entry name" value="PKS"/>
    <property type="match status" value="1"/>
</dbReference>
<dbReference type="Pfam" id="PF02801">
    <property type="entry name" value="Ketoacyl-synt_C"/>
    <property type="match status" value="1"/>
</dbReference>
<feature type="region of interest" description="N-terminal hotdog fold" evidence="4">
    <location>
        <begin position="966"/>
        <end position="1087"/>
    </location>
</feature>
<dbReference type="InterPro" id="IPR014030">
    <property type="entry name" value="Ketoacyl_synth_N"/>
</dbReference>
<keyword evidence="2" id="KW-0597">Phosphoprotein</keyword>
<dbReference type="PROSITE" id="PS00606">
    <property type="entry name" value="KS3_1"/>
    <property type="match status" value="1"/>
</dbReference>
<dbReference type="InterPro" id="IPR036736">
    <property type="entry name" value="ACP-like_sf"/>
</dbReference>
<dbReference type="Pfam" id="PF21089">
    <property type="entry name" value="PKS_DH_N"/>
    <property type="match status" value="1"/>
</dbReference>
<dbReference type="PROSITE" id="PS00012">
    <property type="entry name" value="PHOSPHOPANTETHEINE"/>
    <property type="match status" value="1"/>
</dbReference>
<dbReference type="SUPFAM" id="SSF53901">
    <property type="entry name" value="Thiolase-like"/>
    <property type="match status" value="1"/>
</dbReference>
<organism evidence="8 9">
    <name type="scientific">Actinophytocola algeriensis</name>
    <dbReference type="NCBI Taxonomy" id="1768010"/>
    <lineage>
        <taxon>Bacteria</taxon>
        <taxon>Bacillati</taxon>
        <taxon>Actinomycetota</taxon>
        <taxon>Actinomycetes</taxon>
        <taxon>Pseudonocardiales</taxon>
        <taxon>Pseudonocardiaceae</taxon>
    </lineage>
</organism>
<dbReference type="GO" id="GO:0031177">
    <property type="term" value="F:phosphopantetheine binding"/>
    <property type="evidence" value="ECO:0007669"/>
    <property type="project" value="InterPro"/>
</dbReference>
<feature type="domain" description="Carrier" evidence="5">
    <location>
        <begin position="12"/>
        <end position="89"/>
    </location>
</feature>
<dbReference type="InterPro" id="IPR013968">
    <property type="entry name" value="PKS_KR"/>
</dbReference>
<dbReference type="GO" id="GO:0004312">
    <property type="term" value="F:fatty acid synthase activity"/>
    <property type="evidence" value="ECO:0007669"/>
    <property type="project" value="TreeGrafter"/>
</dbReference>
<dbReference type="SUPFAM" id="SSF53474">
    <property type="entry name" value="alpha/beta-Hydrolases"/>
    <property type="match status" value="1"/>
</dbReference>
<dbReference type="InterPro" id="IPR016039">
    <property type="entry name" value="Thiolase-like"/>
</dbReference>
<dbReference type="SMART" id="SM00823">
    <property type="entry name" value="PKS_PP"/>
    <property type="match status" value="2"/>
</dbReference>
<reference evidence="8 9" key="1">
    <citation type="submission" date="2020-08" db="EMBL/GenBank/DDBJ databases">
        <title>Genomic Encyclopedia of Type Strains, Phase III (KMG-III): the genomes of soil and plant-associated and newly described type strains.</title>
        <authorList>
            <person name="Whitman W."/>
        </authorList>
    </citation>
    <scope>NUCLEOTIDE SEQUENCE [LARGE SCALE GENOMIC DNA]</scope>
    <source>
        <strain evidence="8 9">CECT 8960</strain>
    </source>
</reference>
<name>A0A7W7Q862_9PSEU</name>
<dbReference type="Pfam" id="PF00975">
    <property type="entry name" value="Thioesterase"/>
    <property type="match status" value="1"/>
</dbReference>
<dbReference type="InterPro" id="IPR057326">
    <property type="entry name" value="KR_dom"/>
</dbReference>
<dbReference type="SMART" id="SM00826">
    <property type="entry name" value="PKS_DH"/>
    <property type="match status" value="1"/>
</dbReference>
<dbReference type="SMART" id="SM00827">
    <property type="entry name" value="PKS_AT"/>
    <property type="match status" value="1"/>
</dbReference>
<dbReference type="Gene3D" id="3.40.366.10">
    <property type="entry name" value="Malonyl-Coenzyme A Acyl Carrier Protein, domain 2"/>
    <property type="match status" value="1"/>
</dbReference>
<feature type="domain" description="PKS/mFAS DH" evidence="7">
    <location>
        <begin position="966"/>
        <end position="1263"/>
    </location>
</feature>
<dbReference type="InterPro" id="IPR006162">
    <property type="entry name" value="Ppantetheine_attach_site"/>
</dbReference>
<dbReference type="SUPFAM" id="SSF52151">
    <property type="entry name" value="FabD/lysophospholipase-like"/>
    <property type="match status" value="1"/>
</dbReference>
<dbReference type="InterPro" id="IPR001227">
    <property type="entry name" value="Ac_transferase_dom_sf"/>
</dbReference>